<reference evidence="3" key="1">
    <citation type="submission" date="2013-06" db="EMBL/GenBank/DDBJ databases">
        <authorList>
            <person name="Zhao Q."/>
        </authorList>
    </citation>
    <scope>NUCLEOTIDE SEQUENCE</scope>
    <source>
        <strain evidence="3">cv. W1943</strain>
    </source>
</reference>
<dbReference type="HOGENOM" id="CLU_044915_7_0_1"/>
<sequence length="365" mass="40567">MAAASPPAAAASKDWAALPSDLLWSVFAAAGQEEILRGAGLACSARDEPALWRRIDLHSDVAAHGADSSFSDGGDDDDDDADDSDGYSVPVEDGSRSDALVEESNSDDAENKGDDAASVQSNRSSDDDFFGFSDAFVDVEESDDDDDDVPRKESADYEYEPKGWKEMARAGECVAFWGRADDKLLLYLSDNYTQYKWAPYLKSLRVSTHYDVSCQVLTNVIQKFPMLKELELVLKCSFYYVARPSYDFAHLLQSAMKSCIHLKTFAIRCADKSLASTYYHDDESQEAFTVPKKHPIILSVLNCCPKLRSLDVTNVAYLRMDEEEELRNKCLKIKDFRLFSPPPKVSSSESDDDCIGGCCCCDSWY</sequence>
<protein>
    <recommendedName>
        <fullName evidence="4">F-box domain-containing protein</fullName>
    </recommendedName>
</protein>
<proteinExistence type="predicted"/>
<evidence type="ECO:0008006" key="4">
    <source>
        <dbReference type="Google" id="ProtNLM"/>
    </source>
</evidence>
<dbReference type="eggNOG" id="KOG1947">
    <property type="taxonomic scope" value="Eukaryota"/>
</dbReference>
<keyword evidence="3" id="KW-1185">Reference proteome</keyword>
<dbReference type="AlphaFoldDB" id="A0A0E0RH45"/>
<evidence type="ECO:0000256" key="1">
    <source>
        <dbReference type="SAM" id="MobiDB-lite"/>
    </source>
</evidence>
<dbReference type="PANTHER" id="PTHR38926:SF69">
    <property type="entry name" value="F-BOX DOMAIN-CONTAINING PROTEIN"/>
    <property type="match status" value="1"/>
</dbReference>
<dbReference type="PANTHER" id="PTHR38926">
    <property type="entry name" value="F-BOX DOMAIN CONTAINING PROTEIN, EXPRESSED"/>
    <property type="match status" value="1"/>
</dbReference>
<dbReference type="OMA" id="MARAGEC"/>
<organism evidence="2 3">
    <name type="scientific">Oryza rufipogon</name>
    <name type="common">Brownbeard rice</name>
    <name type="synonym">Asian wild rice</name>
    <dbReference type="NCBI Taxonomy" id="4529"/>
    <lineage>
        <taxon>Eukaryota</taxon>
        <taxon>Viridiplantae</taxon>
        <taxon>Streptophyta</taxon>
        <taxon>Embryophyta</taxon>
        <taxon>Tracheophyta</taxon>
        <taxon>Spermatophyta</taxon>
        <taxon>Magnoliopsida</taxon>
        <taxon>Liliopsida</taxon>
        <taxon>Poales</taxon>
        <taxon>Poaceae</taxon>
        <taxon>BOP clade</taxon>
        <taxon>Oryzoideae</taxon>
        <taxon>Oryzeae</taxon>
        <taxon>Oryzinae</taxon>
        <taxon>Oryza</taxon>
    </lineage>
</organism>
<evidence type="ECO:0000313" key="3">
    <source>
        <dbReference type="Proteomes" id="UP000008022"/>
    </source>
</evidence>
<feature type="compositionally biased region" description="Low complexity" evidence="1">
    <location>
        <begin position="63"/>
        <end position="72"/>
    </location>
</feature>
<evidence type="ECO:0000313" key="2">
    <source>
        <dbReference type="EnsemblPlants" id="ORUFI12G12660.1"/>
    </source>
</evidence>
<accession>A0A0E0RH45</accession>
<feature type="compositionally biased region" description="Acidic residues" evidence="1">
    <location>
        <begin position="73"/>
        <end position="85"/>
    </location>
</feature>
<dbReference type="Gramene" id="ORUFI12G12660.1">
    <property type="protein sequence ID" value="ORUFI12G12660.1"/>
    <property type="gene ID" value="ORUFI12G12660"/>
</dbReference>
<dbReference type="Proteomes" id="UP000008022">
    <property type="component" value="Unassembled WGS sequence"/>
</dbReference>
<feature type="region of interest" description="Disordered" evidence="1">
    <location>
        <begin position="63"/>
        <end position="126"/>
    </location>
</feature>
<dbReference type="STRING" id="4529.A0A0E0RH45"/>
<name>A0A0E0RH45_ORYRU</name>
<reference evidence="2" key="2">
    <citation type="submission" date="2015-06" db="UniProtKB">
        <authorList>
            <consortium name="EnsemblPlants"/>
        </authorList>
    </citation>
    <scope>IDENTIFICATION</scope>
</reference>
<dbReference type="EnsemblPlants" id="ORUFI12G12660.1">
    <property type="protein sequence ID" value="ORUFI12G12660.1"/>
    <property type="gene ID" value="ORUFI12G12660"/>
</dbReference>